<dbReference type="EMBL" id="PTJA01000016">
    <property type="protein sequence ID" value="PPK77535.1"/>
    <property type="molecule type" value="Genomic_DNA"/>
</dbReference>
<dbReference type="PRINTS" id="PR00105">
    <property type="entry name" value="C5METTRFRASE"/>
</dbReference>
<proteinExistence type="inferred from homology"/>
<dbReference type="EC" id="2.1.1.37" evidence="1"/>
<name>A0A2S6HJ86_9FIRM</name>
<evidence type="ECO:0000256" key="1">
    <source>
        <dbReference type="ARBA" id="ARBA00011975"/>
    </source>
</evidence>
<dbReference type="CDD" id="cd00315">
    <property type="entry name" value="Cyt_C5_DNA_methylase"/>
    <property type="match status" value="1"/>
</dbReference>
<keyword evidence="2 6" id="KW-0489">Methyltransferase</keyword>
<gene>
    <name evidence="8" type="ORF">BXY41_11674</name>
</gene>
<dbReference type="AlphaFoldDB" id="A0A2S6HJ86"/>
<evidence type="ECO:0000256" key="5">
    <source>
        <dbReference type="ARBA" id="ARBA00022747"/>
    </source>
</evidence>
<dbReference type="GO" id="GO:0032259">
    <property type="term" value="P:methylation"/>
    <property type="evidence" value="ECO:0007669"/>
    <property type="project" value="UniProtKB-KW"/>
</dbReference>
<dbReference type="GO" id="GO:0003886">
    <property type="term" value="F:DNA (cytosine-5-)-methyltransferase activity"/>
    <property type="evidence" value="ECO:0007669"/>
    <property type="project" value="UniProtKB-EC"/>
</dbReference>
<dbReference type="Pfam" id="PF00145">
    <property type="entry name" value="DNA_methylase"/>
    <property type="match status" value="1"/>
</dbReference>
<evidence type="ECO:0000313" key="9">
    <source>
        <dbReference type="Proteomes" id="UP000237749"/>
    </source>
</evidence>
<reference evidence="8 9" key="1">
    <citation type="submission" date="2018-02" db="EMBL/GenBank/DDBJ databases">
        <title>Genomic Encyclopedia of Archaeal and Bacterial Type Strains, Phase II (KMG-II): from individual species to whole genera.</title>
        <authorList>
            <person name="Goeker M."/>
        </authorList>
    </citation>
    <scope>NUCLEOTIDE SEQUENCE [LARGE SCALE GENOMIC DNA]</scope>
    <source>
        <strain evidence="8 9">DSM 3808</strain>
    </source>
</reference>
<dbReference type="NCBIfam" id="TIGR00675">
    <property type="entry name" value="dcm"/>
    <property type="match status" value="1"/>
</dbReference>
<evidence type="ECO:0000256" key="7">
    <source>
        <dbReference type="RuleBase" id="RU000416"/>
    </source>
</evidence>
<dbReference type="PANTHER" id="PTHR46098">
    <property type="entry name" value="TRNA (CYTOSINE(38)-C(5))-METHYLTRANSFERASE"/>
    <property type="match status" value="1"/>
</dbReference>
<feature type="active site" evidence="6">
    <location>
        <position position="142"/>
    </location>
</feature>
<keyword evidence="9" id="KW-1185">Reference proteome</keyword>
<dbReference type="Proteomes" id="UP000237749">
    <property type="component" value="Unassembled WGS sequence"/>
</dbReference>
<dbReference type="InterPro" id="IPR029063">
    <property type="entry name" value="SAM-dependent_MTases_sf"/>
</dbReference>
<comment type="caution">
    <text evidence="8">The sequence shown here is derived from an EMBL/GenBank/DDBJ whole genome shotgun (WGS) entry which is preliminary data.</text>
</comment>
<dbReference type="InterPro" id="IPR001525">
    <property type="entry name" value="C5_MeTfrase"/>
</dbReference>
<comment type="similarity">
    <text evidence="6 7">Belongs to the class I-like SAM-binding methyltransferase superfamily. C5-methyltransferase family.</text>
</comment>
<evidence type="ECO:0000256" key="4">
    <source>
        <dbReference type="ARBA" id="ARBA00022691"/>
    </source>
</evidence>
<keyword evidence="5" id="KW-0680">Restriction system</keyword>
<dbReference type="PROSITE" id="PS51679">
    <property type="entry name" value="SAM_MT_C5"/>
    <property type="match status" value="1"/>
</dbReference>
<evidence type="ECO:0000313" key="8">
    <source>
        <dbReference type="EMBL" id="PPK77535.1"/>
    </source>
</evidence>
<dbReference type="SUPFAM" id="SSF53335">
    <property type="entry name" value="S-adenosyl-L-methionine-dependent methyltransferases"/>
    <property type="match status" value="1"/>
</dbReference>
<dbReference type="RefSeq" id="WP_341457881.1">
    <property type="nucleotide sequence ID" value="NZ_PTJA01000016.1"/>
</dbReference>
<keyword evidence="4 6" id="KW-0949">S-adenosyl-L-methionine</keyword>
<sequence>MCKEETILHRIAVILCAMLNFDINLKGAKPSGLMLQQLLDKMSLTFLDFFSGIGGFRKGMELAGHRCVGFCEWDKYAVMSYTSMHLISEEQNQYLFQLPFRERQIEILKEKYRNGEWYANDIRNIAARELPRADVWCFGFPCQDISIAGKRLGFAGKRSSLFFTVTGLIRDLPEENKPSILFIENVKNLLSVNRGLDFTKLLIELDEVGYDAEWQVLNTKDFGIPQSRERVFIVGFLRRRTGRKVLPIRGTGSQNNLSLKIKKHREGFLIRDANEKGYTRAEVGDSIKLDYPNSTTKRGRVGKGKVHTLTTSCSQAVVCVRDKVPKIRKLTPRECFRLQGWKDKYFEQAAMVNSDNQLYKQAGNGVTVNVIQEIACKFHLLDS</sequence>
<dbReference type="Gene3D" id="3.40.50.150">
    <property type="entry name" value="Vaccinia Virus protein VP39"/>
    <property type="match status" value="1"/>
</dbReference>
<accession>A0A2S6HJ86</accession>
<dbReference type="PANTHER" id="PTHR46098:SF1">
    <property type="entry name" value="TRNA (CYTOSINE(38)-C(5))-METHYLTRANSFERASE"/>
    <property type="match status" value="1"/>
</dbReference>
<evidence type="ECO:0000256" key="3">
    <source>
        <dbReference type="ARBA" id="ARBA00022679"/>
    </source>
</evidence>
<protein>
    <recommendedName>
        <fullName evidence="1">DNA (cytosine-5-)-methyltransferase</fullName>
        <ecNumber evidence="1">2.1.1.37</ecNumber>
    </recommendedName>
</protein>
<dbReference type="GO" id="GO:0009307">
    <property type="term" value="P:DNA restriction-modification system"/>
    <property type="evidence" value="ECO:0007669"/>
    <property type="project" value="UniProtKB-KW"/>
</dbReference>
<dbReference type="InterPro" id="IPR050750">
    <property type="entry name" value="C5-MTase"/>
</dbReference>
<evidence type="ECO:0000256" key="2">
    <source>
        <dbReference type="ARBA" id="ARBA00022603"/>
    </source>
</evidence>
<organism evidence="8 9">
    <name type="scientific">Lacrimispora xylanisolvens</name>
    <dbReference type="NCBI Taxonomy" id="384636"/>
    <lineage>
        <taxon>Bacteria</taxon>
        <taxon>Bacillati</taxon>
        <taxon>Bacillota</taxon>
        <taxon>Clostridia</taxon>
        <taxon>Lachnospirales</taxon>
        <taxon>Lachnospiraceae</taxon>
        <taxon>Lacrimispora</taxon>
    </lineage>
</organism>
<evidence type="ECO:0000256" key="6">
    <source>
        <dbReference type="PROSITE-ProRule" id="PRU01016"/>
    </source>
</evidence>
<keyword evidence="3 6" id="KW-0808">Transferase</keyword>